<sequence length="369" mass="41785">MILRKLELIDFRSHKQLLLEFLPGPNLLIGSNGAGKTNIIEAIGYLASLKSHRVAQDSQLINKESECAYIRGLVERDNREVLLELEINNGKSNRARINQAAQPKERDILGYVQRVLFAPEDLELVKGDPSTRRDYLDTLLVAKSPRLAGVISDYERALKQRNSLLKSAQTRNFDEETLDVWDEKLVERGSELVFERIQLINELATPFSSEYRSVAPRGEVVMKYRSSLVENEILDRATTRESLVESMFAVIKKERKREIERGISLVGPHRDELLLLLDNELAKGYASHGESWSIALALKLAAYDLLEADEPILILDDVFAELDGKRREALTTQLLHKSRTRQLFITAAVVEDVPTEFQSHIIQVGEGSV</sequence>
<dbReference type="NCBIfam" id="TIGR00611">
    <property type="entry name" value="recf"/>
    <property type="match status" value="1"/>
</dbReference>
<keyword evidence="7" id="KW-0067">ATP-binding</keyword>
<keyword evidence="5" id="KW-0235">DNA replication</keyword>
<dbReference type="Gene3D" id="1.20.1050.90">
    <property type="entry name" value="RecF/RecN/SMC, N-terminal domain"/>
    <property type="match status" value="1"/>
</dbReference>
<dbReference type="Gene3D" id="3.40.50.300">
    <property type="entry name" value="P-loop containing nucleotide triphosphate hydrolases"/>
    <property type="match status" value="1"/>
</dbReference>
<dbReference type="InterPro" id="IPR003395">
    <property type="entry name" value="RecF/RecN/SMC_N"/>
</dbReference>
<dbReference type="Pfam" id="PF02463">
    <property type="entry name" value="SMC_N"/>
    <property type="match status" value="1"/>
</dbReference>
<keyword evidence="4" id="KW-0963">Cytoplasm</keyword>
<evidence type="ECO:0000256" key="1">
    <source>
        <dbReference type="ARBA" id="ARBA00004496"/>
    </source>
</evidence>
<evidence type="ECO:0000259" key="9">
    <source>
        <dbReference type="Pfam" id="PF02463"/>
    </source>
</evidence>
<evidence type="ECO:0000256" key="5">
    <source>
        <dbReference type="ARBA" id="ARBA00022705"/>
    </source>
</evidence>
<dbReference type="PANTHER" id="PTHR32182">
    <property type="entry name" value="DNA REPLICATION AND REPAIR PROTEIN RECF"/>
    <property type="match status" value="1"/>
</dbReference>
<dbReference type="AlphaFoldDB" id="A0A6J6NPS9"/>
<dbReference type="PANTHER" id="PTHR32182:SF0">
    <property type="entry name" value="DNA REPLICATION AND REPAIR PROTEIN RECF"/>
    <property type="match status" value="1"/>
</dbReference>
<dbReference type="InterPro" id="IPR001238">
    <property type="entry name" value="DNA-binding_RecF"/>
</dbReference>
<evidence type="ECO:0000256" key="8">
    <source>
        <dbReference type="ARBA" id="ARBA00023125"/>
    </source>
</evidence>
<evidence type="ECO:0000256" key="4">
    <source>
        <dbReference type="ARBA" id="ARBA00022490"/>
    </source>
</evidence>
<dbReference type="GO" id="GO:0000731">
    <property type="term" value="P:DNA synthesis involved in DNA repair"/>
    <property type="evidence" value="ECO:0007669"/>
    <property type="project" value="TreeGrafter"/>
</dbReference>
<dbReference type="PROSITE" id="PS00617">
    <property type="entry name" value="RECF_1"/>
    <property type="match status" value="1"/>
</dbReference>
<dbReference type="InterPro" id="IPR042174">
    <property type="entry name" value="RecF_2"/>
</dbReference>
<dbReference type="GO" id="GO:0005737">
    <property type="term" value="C:cytoplasm"/>
    <property type="evidence" value="ECO:0007669"/>
    <property type="project" value="UniProtKB-SubCell"/>
</dbReference>
<reference evidence="10" key="1">
    <citation type="submission" date="2020-05" db="EMBL/GenBank/DDBJ databases">
        <authorList>
            <person name="Chiriac C."/>
            <person name="Salcher M."/>
            <person name="Ghai R."/>
            <person name="Kavagutti S V."/>
        </authorList>
    </citation>
    <scope>NUCLEOTIDE SEQUENCE</scope>
</reference>
<evidence type="ECO:0000313" key="10">
    <source>
        <dbReference type="EMBL" id="CAB4688357.1"/>
    </source>
</evidence>
<keyword evidence="6" id="KW-0547">Nucleotide-binding</keyword>
<comment type="similarity">
    <text evidence="2">Belongs to the RecF family.</text>
</comment>
<accession>A0A6J6NPS9</accession>
<keyword evidence="8" id="KW-0238">DNA-binding</keyword>
<feature type="domain" description="RecF/RecN/SMC N-terminal" evidence="9">
    <location>
        <begin position="3"/>
        <end position="348"/>
    </location>
</feature>
<protein>
    <recommendedName>
        <fullName evidence="3">DNA replication and repair protein RecF</fullName>
    </recommendedName>
</protein>
<evidence type="ECO:0000256" key="2">
    <source>
        <dbReference type="ARBA" id="ARBA00008016"/>
    </source>
</evidence>
<name>A0A6J6NPS9_9ZZZZ</name>
<dbReference type="GO" id="GO:0006302">
    <property type="term" value="P:double-strand break repair"/>
    <property type="evidence" value="ECO:0007669"/>
    <property type="project" value="TreeGrafter"/>
</dbReference>
<dbReference type="EMBL" id="CAEZXB010000050">
    <property type="protein sequence ID" value="CAB4688357.1"/>
    <property type="molecule type" value="Genomic_DNA"/>
</dbReference>
<gene>
    <name evidence="10" type="ORF">UFOPK2342_01616</name>
</gene>
<evidence type="ECO:0000256" key="7">
    <source>
        <dbReference type="ARBA" id="ARBA00022840"/>
    </source>
</evidence>
<evidence type="ECO:0000256" key="3">
    <source>
        <dbReference type="ARBA" id="ARBA00020170"/>
    </source>
</evidence>
<dbReference type="InterPro" id="IPR018078">
    <property type="entry name" value="DNA-binding_RecF_CS"/>
</dbReference>
<comment type="subcellular location">
    <subcellularLocation>
        <location evidence="1">Cytoplasm</location>
    </subcellularLocation>
</comment>
<dbReference type="InterPro" id="IPR027417">
    <property type="entry name" value="P-loop_NTPase"/>
</dbReference>
<dbReference type="HAMAP" id="MF_00365">
    <property type="entry name" value="RecF"/>
    <property type="match status" value="1"/>
</dbReference>
<dbReference type="GO" id="GO:0006260">
    <property type="term" value="P:DNA replication"/>
    <property type="evidence" value="ECO:0007669"/>
    <property type="project" value="UniProtKB-KW"/>
</dbReference>
<dbReference type="GO" id="GO:0005524">
    <property type="term" value="F:ATP binding"/>
    <property type="evidence" value="ECO:0007669"/>
    <property type="project" value="UniProtKB-KW"/>
</dbReference>
<dbReference type="SUPFAM" id="SSF52540">
    <property type="entry name" value="P-loop containing nucleoside triphosphate hydrolases"/>
    <property type="match status" value="1"/>
</dbReference>
<organism evidence="10">
    <name type="scientific">freshwater metagenome</name>
    <dbReference type="NCBI Taxonomy" id="449393"/>
    <lineage>
        <taxon>unclassified sequences</taxon>
        <taxon>metagenomes</taxon>
        <taxon>ecological metagenomes</taxon>
    </lineage>
</organism>
<evidence type="ECO:0000256" key="6">
    <source>
        <dbReference type="ARBA" id="ARBA00022741"/>
    </source>
</evidence>
<dbReference type="PROSITE" id="PS00618">
    <property type="entry name" value="RECF_2"/>
    <property type="match status" value="1"/>
</dbReference>
<proteinExistence type="inferred from homology"/>
<dbReference type="GO" id="GO:0003697">
    <property type="term" value="F:single-stranded DNA binding"/>
    <property type="evidence" value="ECO:0007669"/>
    <property type="project" value="InterPro"/>
</dbReference>